<sequence length="361" mass="40567">MKRQVQSADSTLILTASGKKHAESARDWKWFHKKVPQILKELHKHGFEVAVFSNQGGLKLHPDPSAKKTKAPARDRVVEFKQKCSMVLTELALPVSLYGATGKDRFRKPRAGMWDEMCADLGLSKDDIDLEHSFFVGDAAGRGPYVKSGKTVSKDFSCSDRNMAANIGIAFQTPEEYFHDESPMPFERGFDLDNHPFSTSKADHMFKKGGGKDVVVFCGPPGAGKSTYFRDHLEVHDIKRINQDTLKTCLKTAEGYLKEGRSVAIDNTNPDPGARAVWIELAKKHNATVRCVWFKTNLALCEHNDALNPDNRTLLPKIAFNTFFSRFKEPKAAEGFADITEVDFQFRGTAEEYALWGQYWV</sequence>
<reference evidence="1 2" key="1">
    <citation type="journal article" date="2013" name="BMC Genomics">
        <title>The genome and transcriptome of the pine saprophyte Ophiostoma piceae, and a comparison with the bark beetle-associated pine pathogen Grosmannia clavigera.</title>
        <authorList>
            <person name="Haridas S."/>
            <person name="Wang Y."/>
            <person name="Lim L."/>
            <person name="Massoumi Alamouti S."/>
            <person name="Jackman S."/>
            <person name="Docking R."/>
            <person name="Robertson G."/>
            <person name="Birol I."/>
            <person name="Bohlmann J."/>
            <person name="Breuil C."/>
        </authorList>
    </citation>
    <scope>NUCLEOTIDE SEQUENCE [LARGE SCALE GENOMIC DNA]</scope>
    <source>
        <strain evidence="1 2">UAMH 11346</strain>
    </source>
</reference>
<dbReference type="GO" id="GO:0006284">
    <property type="term" value="P:base-excision repair"/>
    <property type="evidence" value="ECO:0007669"/>
    <property type="project" value="EnsemblFungi"/>
</dbReference>
<dbReference type="HOGENOM" id="CLU_014938_3_1_1"/>
<dbReference type="GO" id="GO:0046403">
    <property type="term" value="F:polynucleotide 3'-phosphatase activity"/>
    <property type="evidence" value="ECO:0007669"/>
    <property type="project" value="EnsemblFungi"/>
</dbReference>
<dbReference type="GO" id="GO:0005634">
    <property type="term" value="C:nucleus"/>
    <property type="evidence" value="ECO:0007669"/>
    <property type="project" value="EnsemblFungi"/>
</dbReference>
<dbReference type="InterPro" id="IPR006551">
    <property type="entry name" value="Polynucleotide_phosphatase"/>
</dbReference>
<dbReference type="InterPro" id="IPR027417">
    <property type="entry name" value="P-loop_NTPase"/>
</dbReference>
<dbReference type="Gene3D" id="3.40.50.1000">
    <property type="entry name" value="HAD superfamily/HAD-like"/>
    <property type="match status" value="1"/>
</dbReference>
<keyword evidence="1" id="KW-0808">Transferase</keyword>
<keyword evidence="1" id="KW-0418">Kinase</keyword>
<dbReference type="Gene3D" id="3.40.50.300">
    <property type="entry name" value="P-loop containing nucleotide triphosphate hydrolases"/>
    <property type="match status" value="1"/>
</dbReference>
<dbReference type="PANTHER" id="PTHR12083">
    <property type="entry name" value="BIFUNCTIONAL POLYNUCLEOTIDE PHOSPHATASE/KINASE"/>
    <property type="match status" value="1"/>
</dbReference>
<dbReference type="InterPro" id="IPR006549">
    <property type="entry name" value="HAD-SF_hydro_IIIA"/>
</dbReference>
<dbReference type="EMBL" id="KE148171">
    <property type="protein sequence ID" value="EPE03024.1"/>
    <property type="molecule type" value="Genomic_DNA"/>
</dbReference>
<dbReference type="SUPFAM" id="SSF56784">
    <property type="entry name" value="HAD-like"/>
    <property type="match status" value="1"/>
</dbReference>
<dbReference type="InterPro" id="IPR036412">
    <property type="entry name" value="HAD-like_sf"/>
</dbReference>
<organism evidence="1 2">
    <name type="scientific">Ophiostoma piceae (strain UAMH 11346)</name>
    <name type="common">Sap stain fungus</name>
    <dbReference type="NCBI Taxonomy" id="1262450"/>
    <lineage>
        <taxon>Eukaryota</taxon>
        <taxon>Fungi</taxon>
        <taxon>Dikarya</taxon>
        <taxon>Ascomycota</taxon>
        <taxon>Pezizomycotina</taxon>
        <taxon>Sordariomycetes</taxon>
        <taxon>Sordariomycetidae</taxon>
        <taxon>Ophiostomatales</taxon>
        <taxon>Ophiostomataceae</taxon>
        <taxon>Ophiostoma</taxon>
    </lineage>
</organism>
<dbReference type="GO" id="GO:0003690">
    <property type="term" value="F:double-stranded DNA binding"/>
    <property type="evidence" value="ECO:0007669"/>
    <property type="project" value="TreeGrafter"/>
</dbReference>
<dbReference type="Pfam" id="PF08645">
    <property type="entry name" value="PNK3P"/>
    <property type="match status" value="1"/>
</dbReference>
<dbReference type="GO" id="GO:0000012">
    <property type="term" value="P:single strand break repair"/>
    <property type="evidence" value="ECO:0007669"/>
    <property type="project" value="EnsemblFungi"/>
</dbReference>
<protein>
    <submittedName>
        <fullName evidence="1">Polynucleotide kinase 3 phosphatase</fullName>
    </submittedName>
</protein>
<dbReference type="GO" id="GO:0046404">
    <property type="term" value="F:ATP-dependent polydeoxyribonucleotide 5'-hydroxyl-kinase activity"/>
    <property type="evidence" value="ECO:0007669"/>
    <property type="project" value="EnsemblFungi"/>
</dbReference>
<proteinExistence type="predicted"/>
<evidence type="ECO:0000313" key="1">
    <source>
        <dbReference type="EMBL" id="EPE03024.1"/>
    </source>
</evidence>
<dbReference type="OMA" id="SDRMFAA"/>
<dbReference type="PANTHER" id="PTHR12083:SF9">
    <property type="entry name" value="BIFUNCTIONAL POLYNUCLEOTIDE PHOSPHATASE_KINASE"/>
    <property type="match status" value="1"/>
</dbReference>
<gene>
    <name evidence="1" type="ORF">F503_08638</name>
</gene>
<dbReference type="InterPro" id="IPR023214">
    <property type="entry name" value="HAD_sf"/>
</dbReference>
<dbReference type="SUPFAM" id="SSF52540">
    <property type="entry name" value="P-loop containing nucleoside triphosphate hydrolases"/>
    <property type="match status" value="1"/>
</dbReference>
<dbReference type="NCBIfam" id="TIGR01664">
    <property type="entry name" value="DNA-3'-Pase"/>
    <property type="match status" value="1"/>
</dbReference>
<dbReference type="OrthoDB" id="19045at2759"/>
<keyword evidence="2" id="KW-1185">Reference proteome</keyword>
<dbReference type="STRING" id="1262450.S3BP41"/>
<evidence type="ECO:0000313" key="2">
    <source>
        <dbReference type="Proteomes" id="UP000016923"/>
    </source>
</evidence>
<accession>S3BP41</accession>
<dbReference type="AlphaFoldDB" id="S3BP41"/>
<dbReference type="eggNOG" id="KOG2134">
    <property type="taxonomic scope" value="Eukaryota"/>
</dbReference>
<dbReference type="InterPro" id="IPR013954">
    <property type="entry name" value="PNK3P"/>
</dbReference>
<dbReference type="NCBIfam" id="TIGR01662">
    <property type="entry name" value="HAD-SF-IIIA"/>
    <property type="match status" value="1"/>
</dbReference>
<dbReference type="Proteomes" id="UP000016923">
    <property type="component" value="Unassembled WGS sequence"/>
</dbReference>
<dbReference type="VEuPathDB" id="FungiDB:F503_08638"/>
<name>S3BP41_OPHP1</name>
<dbReference type="Pfam" id="PF13671">
    <property type="entry name" value="AAA_33"/>
    <property type="match status" value="1"/>
</dbReference>